<name>A0A016XHD9_9BURK</name>
<keyword evidence="2" id="KW-0808">Transferase</keyword>
<dbReference type="Proteomes" id="UP000023268">
    <property type="component" value="Unassembled WGS sequence"/>
</dbReference>
<accession>A0A016XHD9</accession>
<dbReference type="InterPro" id="IPR011009">
    <property type="entry name" value="Kinase-like_dom_sf"/>
</dbReference>
<dbReference type="Gene3D" id="3.90.1200.10">
    <property type="match status" value="1"/>
</dbReference>
<dbReference type="PANTHER" id="PTHR47829">
    <property type="entry name" value="HYDROLASE, PUTATIVE (AFU_ORTHOLOGUE AFUA_1G12880)-RELATED"/>
    <property type="match status" value="1"/>
</dbReference>
<sequence length="377" mass="41453">MPPNDSERDNPYVGTRPVPATHAFDTAALQVWLTQHLPGFSGPLTVESFKGGQSNPTYKLITPTRSYVMRAKPGPVAKLLPSAHAIEREYAVMRGLAGTEVPVPEMLALCEDETVIGRAFYIMAFMPGRVLWEQSLPGLSPTERRAIYLEMNRVIAALHKVDFSARGLGDYGKPGAYVERQIARWGKQYRASADGAGELSQAIPEMEQLLDWLPAHLPASARDDSLVSIVHGDYRLDNLMFDATEPRVIAVLDWELSTLGHPLADFAYHCMAWHIPPGDFRGIGGLDLKALGIPLEEEYIALYCERTGNHGGRVTPATLRADWNFYLAYNLFRIAAILQGIAKRVENGTAASAQARKSAAGARPMAALAWQFAKQRG</sequence>
<dbReference type="CDD" id="cd05154">
    <property type="entry name" value="ACAD10_11_N-like"/>
    <property type="match status" value="1"/>
</dbReference>
<protein>
    <submittedName>
        <fullName evidence="2">Aminoglycoside phosphotransferase</fullName>
    </submittedName>
</protein>
<evidence type="ECO:0000259" key="1">
    <source>
        <dbReference type="Pfam" id="PF01636"/>
    </source>
</evidence>
<evidence type="ECO:0000313" key="2">
    <source>
        <dbReference type="EMBL" id="EYC50972.1"/>
    </source>
</evidence>
<comment type="caution">
    <text evidence="2">The sequence shown here is derived from an EMBL/GenBank/DDBJ whole genome shotgun (WGS) entry which is preliminary data.</text>
</comment>
<dbReference type="AlphaFoldDB" id="A0A016XHD9"/>
<dbReference type="STRING" id="1458275.AZ34_07735"/>
<reference evidence="2 3" key="1">
    <citation type="submission" date="2014-02" db="EMBL/GenBank/DDBJ databases">
        <title>Draft Genome of Hylemonella gracilis isolated from the Niagara River.</title>
        <authorList>
            <person name="Pawlowski D.R."/>
            <person name="Koudelka G.B."/>
        </authorList>
    </citation>
    <scope>NUCLEOTIDE SEQUENCE [LARGE SCALE GENOMIC DNA]</scope>
    <source>
        <strain evidence="2 3">Niagara R</strain>
    </source>
</reference>
<dbReference type="EMBL" id="JEMG01000001">
    <property type="protein sequence ID" value="EYC50972.1"/>
    <property type="molecule type" value="Genomic_DNA"/>
</dbReference>
<dbReference type="InterPro" id="IPR002575">
    <property type="entry name" value="Aminoglycoside_PTrfase"/>
</dbReference>
<dbReference type="Pfam" id="PF01636">
    <property type="entry name" value="APH"/>
    <property type="match status" value="1"/>
</dbReference>
<dbReference type="OrthoDB" id="3806873at2"/>
<dbReference type="RefSeq" id="WP_035606650.1">
    <property type="nucleotide sequence ID" value="NZ_JEMG01000001.1"/>
</dbReference>
<dbReference type="Gene3D" id="3.30.200.20">
    <property type="entry name" value="Phosphorylase Kinase, domain 1"/>
    <property type="match status" value="1"/>
</dbReference>
<gene>
    <name evidence="2" type="ORF">AZ34_07735</name>
</gene>
<dbReference type="eggNOG" id="COG3173">
    <property type="taxonomic scope" value="Bacteria"/>
</dbReference>
<dbReference type="SUPFAM" id="SSF56112">
    <property type="entry name" value="Protein kinase-like (PK-like)"/>
    <property type="match status" value="1"/>
</dbReference>
<dbReference type="InterPro" id="IPR041726">
    <property type="entry name" value="ACAD10_11_N"/>
</dbReference>
<dbReference type="GO" id="GO:0016740">
    <property type="term" value="F:transferase activity"/>
    <property type="evidence" value="ECO:0007669"/>
    <property type="project" value="UniProtKB-KW"/>
</dbReference>
<organism evidence="2 3">
    <name type="scientific">Hylemonella gracilis str. Niagara R</name>
    <dbReference type="NCBI Taxonomy" id="1458275"/>
    <lineage>
        <taxon>Bacteria</taxon>
        <taxon>Pseudomonadati</taxon>
        <taxon>Pseudomonadota</taxon>
        <taxon>Betaproteobacteria</taxon>
        <taxon>Burkholderiales</taxon>
        <taxon>Comamonadaceae</taxon>
        <taxon>Hylemonella</taxon>
    </lineage>
</organism>
<proteinExistence type="predicted"/>
<feature type="domain" description="Aminoglycoside phosphotransferase" evidence="1">
    <location>
        <begin position="46"/>
        <end position="279"/>
    </location>
</feature>
<dbReference type="PANTHER" id="PTHR47829:SF3">
    <property type="entry name" value="AMINOGLYCOSIDE PHOSPHOTRANSFERASE DOMAIN-CONTAINING PROTEIN"/>
    <property type="match status" value="1"/>
</dbReference>
<evidence type="ECO:0000313" key="3">
    <source>
        <dbReference type="Proteomes" id="UP000023268"/>
    </source>
</evidence>
<dbReference type="InterPro" id="IPR052898">
    <property type="entry name" value="ACAD10-like"/>
</dbReference>